<evidence type="ECO:0000313" key="1">
    <source>
        <dbReference type="EMBL" id="KAJ2795126.1"/>
    </source>
</evidence>
<organism evidence="1 2">
    <name type="scientific">Coemansia helicoidea</name>
    <dbReference type="NCBI Taxonomy" id="1286919"/>
    <lineage>
        <taxon>Eukaryota</taxon>
        <taxon>Fungi</taxon>
        <taxon>Fungi incertae sedis</taxon>
        <taxon>Zoopagomycota</taxon>
        <taxon>Kickxellomycotina</taxon>
        <taxon>Kickxellomycetes</taxon>
        <taxon>Kickxellales</taxon>
        <taxon>Kickxellaceae</taxon>
        <taxon>Coemansia</taxon>
    </lineage>
</organism>
<dbReference type="Proteomes" id="UP001140087">
    <property type="component" value="Unassembled WGS sequence"/>
</dbReference>
<protein>
    <submittedName>
        <fullName evidence="1">Uncharacterized protein</fullName>
    </submittedName>
</protein>
<sequence>MGEFGAGMYTGAPDMASTPAGAMSLPPIDTAGSLPRQGYFGMAASPGASFDPMSAAAAAAAAVSPSHYMAAAAVAGRGHHPYPPPMMLGRLSLGMGPGAIPTPPPQAPPSAPAQSMVHHSAAGPMIMGAVPSSAGMSVPPTPTRALGLAQMGGHHVAGASSTSQRKRYLCTVCQKMFARPSTLSTHMHSHTGDKPYECTWDGCGKRFSVMSNLRRHQRIHERQRSKFADTQQRQQTGQSPGDAASDAEDTTSGSTTPLVSQLLRTPSGAGPLSAPLSAPPAHHMLPPPPPMLQASSFGHPQPPPPQLAMLHASHPMGSPMDVASPIALPHSAHHHPLAHPHPLMPAQHPHHRPQHVLPAISPMPVGPDSGMAAAAAAAAAAMGVGAPDAAAQPVPPVAAKD</sequence>
<dbReference type="EMBL" id="JANBUN010002266">
    <property type="protein sequence ID" value="KAJ2795126.1"/>
    <property type="molecule type" value="Genomic_DNA"/>
</dbReference>
<gene>
    <name evidence="1" type="ORF">H4R21_005239</name>
</gene>
<comment type="caution">
    <text evidence="1">The sequence shown here is derived from an EMBL/GenBank/DDBJ whole genome shotgun (WGS) entry which is preliminary data.</text>
</comment>
<keyword evidence="2" id="KW-1185">Reference proteome</keyword>
<name>A0ACC1KV14_9FUNG</name>
<accession>A0ACC1KV14</accession>
<proteinExistence type="predicted"/>
<reference evidence="1" key="1">
    <citation type="submission" date="2022-07" db="EMBL/GenBank/DDBJ databases">
        <title>Phylogenomic reconstructions and comparative analyses of Kickxellomycotina fungi.</title>
        <authorList>
            <person name="Reynolds N.K."/>
            <person name="Stajich J.E."/>
            <person name="Barry K."/>
            <person name="Grigoriev I.V."/>
            <person name="Crous P."/>
            <person name="Smith M.E."/>
        </authorList>
    </citation>
    <scope>NUCLEOTIDE SEQUENCE</scope>
    <source>
        <strain evidence="1">BCRC 34780</strain>
    </source>
</reference>
<evidence type="ECO:0000313" key="2">
    <source>
        <dbReference type="Proteomes" id="UP001140087"/>
    </source>
</evidence>